<dbReference type="Proteomes" id="UP000824123">
    <property type="component" value="Unassembled WGS sequence"/>
</dbReference>
<keyword evidence="1" id="KW-0472">Membrane</keyword>
<reference evidence="2" key="1">
    <citation type="submission" date="2020-10" db="EMBL/GenBank/DDBJ databases">
        <authorList>
            <person name="Gilroy R."/>
        </authorList>
    </citation>
    <scope>NUCLEOTIDE SEQUENCE</scope>
    <source>
        <strain evidence="2">ChiSxjej2B14-8506</strain>
    </source>
</reference>
<feature type="transmembrane region" description="Helical" evidence="1">
    <location>
        <begin position="50"/>
        <end position="83"/>
    </location>
</feature>
<dbReference type="InterPro" id="IPR032531">
    <property type="entry name" value="DUF4956"/>
</dbReference>
<keyword evidence="1" id="KW-1133">Transmembrane helix</keyword>
<evidence type="ECO:0000256" key="1">
    <source>
        <dbReference type="SAM" id="Phobius"/>
    </source>
</evidence>
<evidence type="ECO:0000313" key="3">
    <source>
        <dbReference type="Proteomes" id="UP000824123"/>
    </source>
</evidence>
<organism evidence="2 3">
    <name type="scientific">Candidatus Fimadaptatus faecigallinarum</name>
    <dbReference type="NCBI Taxonomy" id="2840814"/>
    <lineage>
        <taxon>Bacteria</taxon>
        <taxon>Bacillati</taxon>
        <taxon>Bacillota</taxon>
        <taxon>Clostridia</taxon>
        <taxon>Eubacteriales</taxon>
        <taxon>Candidatus Fimadaptatus</taxon>
    </lineage>
</organism>
<dbReference type="AlphaFoldDB" id="A0A9D1LSV8"/>
<gene>
    <name evidence="2" type="ORF">IAC59_09275</name>
</gene>
<accession>A0A9D1LSV8</accession>
<name>A0A9D1LSV8_9FIRM</name>
<keyword evidence="1" id="KW-0812">Transmembrane</keyword>
<protein>
    <submittedName>
        <fullName evidence="2">DUF4956 domain-containing protein</fullName>
    </submittedName>
</protein>
<evidence type="ECO:0000313" key="2">
    <source>
        <dbReference type="EMBL" id="HIU47429.1"/>
    </source>
</evidence>
<reference evidence="2" key="2">
    <citation type="journal article" date="2021" name="PeerJ">
        <title>Extensive microbial diversity within the chicken gut microbiome revealed by metagenomics and culture.</title>
        <authorList>
            <person name="Gilroy R."/>
            <person name="Ravi A."/>
            <person name="Getino M."/>
            <person name="Pursley I."/>
            <person name="Horton D.L."/>
            <person name="Alikhan N.F."/>
            <person name="Baker D."/>
            <person name="Gharbi K."/>
            <person name="Hall N."/>
            <person name="Watson M."/>
            <person name="Adriaenssens E.M."/>
            <person name="Foster-Nyarko E."/>
            <person name="Jarju S."/>
            <person name="Secka A."/>
            <person name="Antonio M."/>
            <person name="Oren A."/>
            <person name="Chaudhuri R.R."/>
            <person name="La Ragione R."/>
            <person name="Hildebrand F."/>
            <person name="Pallen M.J."/>
        </authorList>
    </citation>
    <scope>NUCLEOTIDE SEQUENCE</scope>
    <source>
        <strain evidence="2">ChiSxjej2B14-8506</strain>
    </source>
</reference>
<proteinExistence type="predicted"/>
<feature type="transmembrane region" description="Helical" evidence="1">
    <location>
        <begin position="95"/>
        <end position="128"/>
    </location>
</feature>
<comment type="caution">
    <text evidence="2">The sequence shown here is derived from an EMBL/GenBank/DDBJ whole genome shotgun (WGS) entry which is preliminary data.</text>
</comment>
<dbReference type="EMBL" id="DVNK01000054">
    <property type="protein sequence ID" value="HIU47429.1"/>
    <property type="molecule type" value="Genomic_DNA"/>
</dbReference>
<sequence>MLDSILSTSTSSIDPTALLLCTLASLAVGVGAALVYMYNNQYNRRFVITLALLPAIVQMVIMLVNGNLGTGVAVMGAFSLIRFRSVPGNARDIGAIFLAMALGLATGTGYIVVALIFLVIIGGASIALDRLGFGRSKRVRNELKITIPEDLDYAGLFDDLMSAYTTSCELVRVRTTNMGALYELQYLVTLRDPLRQKAFLDELRCRNGNLNISLGRVTVHADEL</sequence>
<feature type="transmembrane region" description="Helical" evidence="1">
    <location>
        <begin position="16"/>
        <end position="38"/>
    </location>
</feature>
<dbReference type="Pfam" id="PF16316">
    <property type="entry name" value="DUF4956"/>
    <property type="match status" value="1"/>
</dbReference>